<sequence>MQSRLFVVLPRGASLENSPDSLASNFTNQVFNVSLPSNNATNDTLKDVDECAKRKITTQLWFDLEMNNYIQNYSQGTSLSLKEYANTVGATNFNIKIGSICRVAQLCEGVKGKDWYALIAAQRWNTQMNQAFNAVAFASNIAMEITQSMAFDFVRAPTHVMEYASTSVSAIFWVILALPGVWFGPVGKYYYRAVLSVFYATTGIIRPISTFLYPTSSPAFTQWSDIAWLMSRVQKDVQQAMSNITETVKTSAISSEEGLYGLNLDGSLFAEKSTQSESEYQATFERAFKLQALSHLWRTENVFITRGSDPCDSDGPNGAWTGKNVISYCSPDGIMMNIIQAKGNKANKEIFGGDRALSKYNFSSELLTTTAWACQQKYGDVVEPTTWQNATESNISSLLTNECMFTLPICDLTNPSIKAARDRGLGTVEACRKVGKIQI</sequence>
<protein>
    <recommendedName>
        <fullName evidence="1">DUF7872 domain-containing protein</fullName>
    </recommendedName>
</protein>
<dbReference type="KEGG" id="mlr:MELLADRAFT_88852"/>
<feature type="domain" description="DUF7872" evidence="1">
    <location>
        <begin position="217"/>
        <end position="439"/>
    </location>
</feature>
<dbReference type="PANTHER" id="PTHR33339">
    <property type="entry name" value="LYSM DOMAIN-CONTAINING PROTEIN"/>
    <property type="match status" value="1"/>
</dbReference>
<evidence type="ECO:0000259" key="1">
    <source>
        <dbReference type="Pfam" id="PF25278"/>
    </source>
</evidence>
<dbReference type="InterPro" id="IPR057194">
    <property type="entry name" value="DUF7872"/>
</dbReference>
<gene>
    <name evidence="2" type="ORF">MELLADRAFT_88852</name>
</gene>
<dbReference type="VEuPathDB" id="FungiDB:MELLADRAFT_88852"/>
<name>F4RT77_MELLP</name>
<dbReference type="GeneID" id="18935011"/>
<accession>F4RT77</accession>
<dbReference type="PANTHER" id="PTHR33339:SF1">
    <property type="entry name" value="LYSM DOMAIN-CONTAINING PROTEIN"/>
    <property type="match status" value="1"/>
</dbReference>
<reference evidence="3" key="1">
    <citation type="journal article" date="2011" name="Proc. Natl. Acad. Sci. U.S.A.">
        <title>Obligate biotrophy features unraveled by the genomic analysis of rust fungi.</title>
        <authorList>
            <person name="Duplessis S."/>
            <person name="Cuomo C.A."/>
            <person name="Lin Y.-C."/>
            <person name="Aerts A."/>
            <person name="Tisserant E."/>
            <person name="Veneault-Fourrey C."/>
            <person name="Joly D.L."/>
            <person name="Hacquard S."/>
            <person name="Amselem J."/>
            <person name="Cantarel B.L."/>
            <person name="Chiu R."/>
            <person name="Coutinho P.M."/>
            <person name="Feau N."/>
            <person name="Field M."/>
            <person name="Frey P."/>
            <person name="Gelhaye E."/>
            <person name="Goldberg J."/>
            <person name="Grabherr M.G."/>
            <person name="Kodira C.D."/>
            <person name="Kohler A."/>
            <person name="Kuees U."/>
            <person name="Lindquist E.A."/>
            <person name="Lucas S.M."/>
            <person name="Mago R."/>
            <person name="Mauceli E."/>
            <person name="Morin E."/>
            <person name="Murat C."/>
            <person name="Pangilinan J.L."/>
            <person name="Park R."/>
            <person name="Pearson M."/>
            <person name="Quesneville H."/>
            <person name="Rouhier N."/>
            <person name="Sakthikumar S."/>
            <person name="Salamov A.A."/>
            <person name="Schmutz J."/>
            <person name="Selles B."/>
            <person name="Shapiro H."/>
            <person name="Tanguay P."/>
            <person name="Tuskan G.A."/>
            <person name="Henrissat B."/>
            <person name="Van de Peer Y."/>
            <person name="Rouze P."/>
            <person name="Ellis J.G."/>
            <person name="Dodds P.N."/>
            <person name="Schein J.E."/>
            <person name="Zhong S."/>
            <person name="Hamelin R.C."/>
            <person name="Grigoriev I.V."/>
            <person name="Szabo L.J."/>
            <person name="Martin F."/>
        </authorList>
    </citation>
    <scope>NUCLEOTIDE SEQUENCE [LARGE SCALE GENOMIC DNA]</scope>
    <source>
        <strain evidence="3">98AG31 / pathotype 3-4-7</strain>
    </source>
</reference>
<dbReference type="Proteomes" id="UP000001072">
    <property type="component" value="Unassembled WGS sequence"/>
</dbReference>
<proteinExistence type="predicted"/>
<evidence type="ECO:0000313" key="3">
    <source>
        <dbReference type="Proteomes" id="UP000001072"/>
    </source>
</evidence>
<keyword evidence="3" id="KW-1185">Reference proteome</keyword>
<dbReference type="RefSeq" id="XP_007412251.1">
    <property type="nucleotide sequence ID" value="XM_007412189.1"/>
</dbReference>
<dbReference type="OrthoDB" id="2498101at2759"/>
<dbReference type="HOGENOM" id="CLU_030195_1_0_1"/>
<organism evidence="3">
    <name type="scientific">Melampsora larici-populina (strain 98AG31 / pathotype 3-4-7)</name>
    <name type="common">Poplar leaf rust fungus</name>
    <dbReference type="NCBI Taxonomy" id="747676"/>
    <lineage>
        <taxon>Eukaryota</taxon>
        <taxon>Fungi</taxon>
        <taxon>Dikarya</taxon>
        <taxon>Basidiomycota</taxon>
        <taxon>Pucciniomycotina</taxon>
        <taxon>Pucciniomycetes</taxon>
        <taxon>Pucciniales</taxon>
        <taxon>Melampsoraceae</taxon>
        <taxon>Melampsora</taxon>
    </lineage>
</organism>
<dbReference type="InParanoid" id="F4RT77"/>
<dbReference type="AlphaFoldDB" id="F4RT77"/>
<evidence type="ECO:0000313" key="2">
    <source>
        <dbReference type="EMBL" id="EGG04460.1"/>
    </source>
</evidence>
<dbReference type="EMBL" id="GL883118">
    <property type="protein sequence ID" value="EGG04460.1"/>
    <property type="molecule type" value="Genomic_DNA"/>
</dbReference>
<dbReference type="Pfam" id="PF25278">
    <property type="entry name" value="DUF7872"/>
    <property type="match status" value="1"/>
</dbReference>